<accession>A0ABX2THW1</accession>
<dbReference type="Proteomes" id="UP000584642">
    <property type="component" value="Unassembled WGS sequence"/>
</dbReference>
<dbReference type="PANTHER" id="PTHR30592">
    <property type="entry name" value="FORMATE DEHYDROGENASE"/>
    <property type="match status" value="1"/>
</dbReference>
<comment type="caution">
    <text evidence="5">The sequence shown here is derived from an EMBL/GenBank/DDBJ whole genome shotgun (WGS) entry which is preliminary data.</text>
</comment>
<keyword evidence="1 3" id="KW-0963">Cytoplasm</keyword>
<dbReference type="Pfam" id="PF02634">
    <property type="entry name" value="FdhD-NarQ"/>
    <property type="match status" value="1"/>
</dbReference>
<dbReference type="InterPro" id="IPR003786">
    <property type="entry name" value="FdhD"/>
</dbReference>
<evidence type="ECO:0000256" key="3">
    <source>
        <dbReference type="HAMAP-Rule" id="MF_00187"/>
    </source>
</evidence>
<gene>
    <name evidence="3 5" type="primary">fdhD</name>
    <name evidence="5" type="ORF">HND93_21340</name>
</gene>
<evidence type="ECO:0000313" key="6">
    <source>
        <dbReference type="Proteomes" id="UP000584642"/>
    </source>
</evidence>
<dbReference type="NCBIfam" id="TIGR00129">
    <property type="entry name" value="fdhD_narQ"/>
    <property type="match status" value="1"/>
</dbReference>
<name>A0ABX2THW1_9PROT</name>
<sequence>MPATSVPAVGSRSPSGGDDDVLWMVAEEVPVAFEYNGRAHAVMMATPADLEDFALGFSLCEEIVERPEHIEGVTVRAVDGGVVLDIRVDPMRLLRGSLRQRSMEGRSGCGLCGVESLANAVRTPRRVAPGFEASAEAVAAAFAALPDHQPIGRANRSVHAAAWCDPAGNILLAREDVGRHNALDKLAGALAAAGTDTAGGFALMSSRCSFELVQKAAAIGIPMLATISAPTALALTLARDAGMMLACRAPGGAVFFR</sequence>
<comment type="similarity">
    <text evidence="3">Belongs to the FdhD family.</text>
</comment>
<keyword evidence="6" id="KW-1185">Reference proteome</keyword>
<evidence type="ECO:0000256" key="1">
    <source>
        <dbReference type="ARBA" id="ARBA00022490"/>
    </source>
</evidence>
<dbReference type="HAMAP" id="MF_00187">
    <property type="entry name" value="FdhD"/>
    <property type="match status" value="1"/>
</dbReference>
<keyword evidence="4" id="KW-0472">Membrane</keyword>
<dbReference type="PANTHER" id="PTHR30592:SF1">
    <property type="entry name" value="SULFUR CARRIER PROTEIN FDHD"/>
    <property type="match status" value="1"/>
</dbReference>
<proteinExistence type="inferred from homology"/>
<evidence type="ECO:0000313" key="5">
    <source>
        <dbReference type="EMBL" id="NYZ22265.1"/>
    </source>
</evidence>
<keyword evidence="2 3" id="KW-0501">Molybdenum cofactor biosynthesis</keyword>
<protein>
    <recommendedName>
        <fullName evidence="3">Sulfur carrier protein FdhD</fullName>
    </recommendedName>
</protein>
<comment type="caution">
    <text evidence="3">Lacks conserved residue(s) required for the propagation of feature annotation.</text>
</comment>
<dbReference type="SUPFAM" id="SSF53927">
    <property type="entry name" value="Cytidine deaminase-like"/>
    <property type="match status" value="1"/>
</dbReference>
<feature type="transmembrane region" description="Helical" evidence="4">
    <location>
        <begin position="216"/>
        <end position="238"/>
    </location>
</feature>
<dbReference type="EMBL" id="JABFDB010000016">
    <property type="protein sequence ID" value="NYZ22265.1"/>
    <property type="molecule type" value="Genomic_DNA"/>
</dbReference>
<comment type="function">
    <text evidence="3">Required for formate dehydrogenase (FDH) activity. Acts as a sulfur carrier protein that transfers sulfur from IscS to the molybdenum cofactor prior to its insertion into FDH.</text>
</comment>
<comment type="subcellular location">
    <subcellularLocation>
        <location evidence="3">Cytoplasm</location>
    </subcellularLocation>
</comment>
<organism evidence="5 6">
    <name type="scientific">Azospirillum oleiclasticum</name>
    <dbReference type="NCBI Taxonomy" id="2735135"/>
    <lineage>
        <taxon>Bacteria</taxon>
        <taxon>Pseudomonadati</taxon>
        <taxon>Pseudomonadota</taxon>
        <taxon>Alphaproteobacteria</taxon>
        <taxon>Rhodospirillales</taxon>
        <taxon>Azospirillaceae</taxon>
        <taxon>Azospirillum</taxon>
    </lineage>
</organism>
<dbReference type="InterPro" id="IPR016193">
    <property type="entry name" value="Cytidine_deaminase-like"/>
</dbReference>
<evidence type="ECO:0000256" key="4">
    <source>
        <dbReference type="SAM" id="Phobius"/>
    </source>
</evidence>
<evidence type="ECO:0000256" key="2">
    <source>
        <dbReference type="ARBA" id="ARBA00023150"/>
    </source>
</evidence>
<keyword evidence="4" id="KW-0812">Transmembrane</keyword>
<dbReference type="PIRSF" id="PIRSF015626">
    <property type="entry name" value="FdhD"/>
    <property type="match status" value="1"/>
</dbReference>
<dbReference type="Gene3D" id="3.10.20.10">
    <property type="match status" value="1"/>
</dbReference>
<feature type="active site" description="Cysteine persulfide intermediate" evidence="3">
    <location>
        <position position="109"/>
    </location>
</feature>
<reference evidence="5 6" key="1">
    <citation type="submission" date="2020-05" db="EMBL/GenBank/DDBJ databases">
        <title>Azospirillum oleiclasticum sp. nov, a nitrogen-fixing and heavy crude oil-emulsifying bacterium isolated from the crude oil of Yumen Oilfield.</title>
        <authorList>
            <person name="Wu D."/>
            <person name="Cai M."/>
            <person name="Zhang X."/>
        </authorList>
    </citation>
    <scope>NUCLEOTIDE SEQUENCE [LARGE SCALE GENOMIC DNA]</scope>
    <source>
        <strain evidence="5 6">ROY-1-1-2</strain>
    </source>
</reference>
<keyword evidence="4" id="KW-1133">Transmembrane helix</keyword>
<dbReference type="Gene3D" id="3.40.140.10">
    <property type="entry name" value="Cytidine Deaminase, domain 2"/>
    <property type="match status" value="1"/>
</dbReference>